<dbReference type="InterPro" id="IPR049708">
    <property type="entry name" value="PP0621-like"/>
</dbReference>
<dbReference type="NCBIfam" id="NF041023">
    <property type="entry name" value="PP0621_fam"/>
    <property type="match status" value="1"/>
</dbReference>
<accession>R4WIF6</accession>
<dbReference type="PATRIC" id="fig|758793.3.peg.2388"/>
<dbReference type="STRING" id="758793.BRPE64_ACDS23840"/>
<gene>
    <name evidence="2" type="ORF">BRPE64_ACDS23840</name>
</gene>
<feature type="region of interest" description="Disordered" evidence="1">
    <location>
        <begin position="27"/>
        <end position="61"/>
    </location>
</feature>
<proteinExistence type="predicted"/>
<reference evidence="2 3" key="1">
    <citation type="journal article" date="2013" name="Genome Announc.">
        <title>Complete Genome Sequence of Burkholderia sp. Strain RPE64, Bacterial Symbiont of the Bean Bug Riptortus pedestris.</title>
        <authorList>
            <person name="Shibata T.F."/>
            <person name="Maeda T."/>
            <person name="Nikoh N."/>
            <person name="Yamaguchi K."/>
            <person name="Oshima K."/>
            <person name="Hattori M."/>
            <person name="Nishiyama T."/>
            <person name="Hasebe M."/>
            <person name="Fukatsu T."/>
            <person name="Kikuchi Y."/>
            <person name="Shigenobu S."/>
        </authorList>
    </citation>
    <scope>NUCLEOTIDE SEQUENCE [LARGE SCALE GENOMIC DNA]</scope>
</reference>
<dbReference type="KEGG" id="buo:BRPE64_ACDS23840"/>
<evidence type="ECO:0000313" key="2">
    <source>
        <dbReference type="EMBL" id="BAN24138.1"/>
    </source>
</evidence>
<name>R4WIF6_9BURK</name>
<keyword evidence="3" id="KW-1185">Reference proteome</keyword>
<dbReference type="HOGENOM" id="CLU_168222_1_0_4"/>
<dbReference type="RefSeq" id="WP_016346286.1">
    <property type="nucleotide sequence ID" value="NC_021287.1"/>
</dbReference>
<reference evidence="2 3" key="2">
    <citation type="journal article" date="2018" name="Int. J. Syst. Evol. Microbiol.">
        <title>Burkholderia insecticola sp. nov., a gut symbiotic bacterium of the bean bug Riptortus pedestris.</title>
        <authorList>
            <person name="Takeshita K."/>
            <person name="Tamaki H."/>
            <person name="Ohbayashi T."/>
            <person name="Meng X.-Y."/>
            <person name="Sone T."/>
            <person name="Mitani Y."/>
            <person name="Peeters C."/>
            <person name="Kikuchi Y."/>
            <person name="Vandamme P."/>
        </authorList>
    </citation>
    <scope>NUCLEOTIDE SEQUENCE [LARGE SCALE GENOMIC DNA]</scope>
    <source>
        <strain evidence="2">RPE64</strain>
    </source>
</reference>
<organism evidence="2 3">
    <name type="scientific">Caballeronia insecticola</name>
    <dbReference type="NCBI Taxonomy" id="758793"/>
    <lineage>
        <taxon>Bacteria</taxon>
        <taxon>Pseudomonadati</taxon>
        <taxon>Pseudomonadota</taxon>
        <taxon>Betaproteobacteria</taxon>
        <taxon>Burkholderiales</taxon>
        <taxon>Burkholderiaceae</taxon>
        <taxon>Caballeronia</taxon>
    </lineage>
</organism>
<dbReference type="Proteomes" id="UP000013966">
    <property type="component" value="Chromosome 1"/>
</dbReference>
<dbReference type="AlphaFoldDB" id="R4WIF6"/>
<evidence type="ECO:0000313" key="3">
    <source>
        <dbReference type="Proteomes" id="UP000013966"/>
    </source>
</evidence>
<sequence>MRNFFFLIVLFFLSQWLLKKLRRANERAQQGDAQAGSATAGNGGTRRARTANGGGNGAAAEATPQLADPLIRCVQCGVHTPRSESIVVAGERFCCADHARRHANRPTGRDAR</sequence>
<dbReference type="EMBL" id="AP013058">
    <property type="protein sequence ID" value="BAN24138.1"/>
    <property type="molecule type" value="Genomic_DNA"/>
</dbReference>
<evidence type="ECO:0008006" key="4">
    <source>
        <dbReference type="Google" id="ProtNLM"/>
    </source>
</evidence>
<evidence type="ECO:0000256" key="1">
    <source>
        <dbReference type="SAM" id="MobiDB-lite"/>
    </source>
</evidence>
<protein>
    <recommendedName>
        <fullName evidence="4">Pyrimidine deaminase</fullName>
    </recommendedName>
</protein>
<dbReference type="OrthoDB" id="9814432at2"/>